<organism evidence="1 2">
    <name type="scientific">Lutimaribacter degradans</name>
    <dbReference type="NCBI Taxonomy" id="2945989"/>
    <lineage>
        <taxon>Bacteria</taxon>
        <taxon>Pseudomonadati</taxon>
        <taxon>Pseudomonadota</taxon>
        <taxon>Alphaproteobacteria</taxon>
        <taxon>Rhodobacterales</taxon>
        <taxon>Roseobacteraceae</taxon>
        <taxon>Lutimaribacter</taxon>
    </lineage>
</organism>
<proteinExistence type="predicted"/>
<sequence>MTQKLRMNIATSCNDAYSRFVFVNLQNVHEIFGKKYDLHFYLIQSDIADQNIEELTDFSDKLNLTFHNVMVQDDDFLKKVVRYSRAHDTARFFDGACHLFLPEDVDRVLFVDTGDFLFLSNEYDFYFKDFEGKSLLLSTYWRLEKDPWNFDRLTGMWGGFNSGHMLINLDRLRKKEISADDYVKYAESWARHFPEQKVLYGGDQAFLTGFFAGEMATIERSNPYNVKVVDLNGEAPTSPPKSVHLNALFGNIKPWEIPFNTPNDLKSYKMIVPNEINSDHGQVYFSDVENSFTLKWWDICSRTPVYNELKEYSFHNLKLTKLFSKKLNSLSTSHSSSASRAERGSNDERVNKQIDQTLNEGSLQMTDELEKIKASYNRPDPEIAYICSGLRRISVDPSDRRVRKILLTRGVRGRSREQHFFFRMMDEFDIDLFLDIGANYGECAMSAPLYCSTKIVGYEANSKLIPFLQKSSLYNDDIKNLEWRNLAVGNTPGENLSFFIDEDWSGKSSVVRSSESELTKVKVLCTSIDHEMENLGGGNESLLIKLDIEGYEPAALDGAKQTLQGSKNIVILMEFDSEYIEAGGQNSEMFFNELKENFNVFELKNNADIITADSYHHLNRIHRGKKVHTDLVLTRNLTPSFYGKFVNSFVGKNIYS</sequence>
<dbReference type="Proteomes" id="UP001203036">
    <property type="component" value="Unassembled WGS sequence"/>
</dbReference>
<name>A0ACC6A0I9_9RHOB</name>
<evidence type="ECO:0000313" key="2">
    <source>
        <dbReference type="Proteomes" id="UP001203036"/>
    </source>
</evidence>
<keyword evidence="1" id="KW-0489">Methyltransferase</keyword>
<reference evidence="1" key="1">
    <citation type="submission" date="2022-06" db="EMBL/GenBank/DDBJ databases">
        <title>Lutimaribacter sp. EGI FJ00013, a novel bacterium isolated from a salt lake sediment enrichment.</title>
        <authorList>
            <person name="Gao L."/>
            <person name="Fang B.-Z."/>
            <person name="Li W.-J."/>
        </authorList>
    </citation>
    <scope>NUCLEOTIDE SEQUENCE</scope>
    <source>
        <strain evidence="1">EGI FJ00013</strain>
    </source>
</reference>
<gene>
    <name evidence="1" type="ORF">M8744_17580</name>
</gene>
<comment type="caution">
    <text evidence="1">The sequence shown here is derived from an EMBL/GenBank/DDBJ whole genome shotgun (WGS) entry which is preliminary data.</text>
</comment>
<keyword evidence="2" id="KW-1185">Reference proteome</keyword>
<dbReference type="EMBL" id="JAMQGO010000028">
    <property type="protein sequence ID" value="MCM2563950.1"/>
    <property type="molecule type" value="Genomic_DNA"/>
</dbReference>
<evidence type="ECO:0000313" key="1">
    <source>
        <dbReference type="EMBL" id="MCM2563950.1"/>
    </source>
</evidence>
<accession>A0ACC6A0I9</accession>
<keyword evidence="1" id="KW-0808">Transferase</keyword>
<protein>
    <submittedName>
        <fullName evidence="1">FkbM family methyltransferase</fullName>
    </submittedName>
</protein>